<evidence type="ECO:0000256" key="1">
    <source>
        <dbReference type="ARBA" id="ARBA00022737"/>
    </source>
</evidence>
<dbReference type="Gene3D" id="1.25.40.10">
    <property type="entry name" value="Tetratricopeptide repeat domain"/>
    <property type="match status" value="1"/>
</dbReference>
<sequence length="126" mass="13922">MSAALGNQDTCKESRRVFDSIPGRDLIYWTSTICGYGTHGLAKDAKLLFIEMVESGVGPDGITFIGLLTGFSHKGMANRWDGVARMRLLMKQQKISKPPRCSSIEAGGQVHTFLAFERSHTRCDEI</sequence>
<dbReference type="PANTHER" id="PTHR47926">
    <property type="entry name" value="PENTATRICOPEPTIDE REPEAT-CONTAINING PROTEIN"/>
    <property type="match status" value="1"/>
</dbReference>
<dbReference type="InterPro" id="IPR002885">
    <property type="entry name" value="PPR_rpt"/>
</dbReference>
<evidence type="ECO:0000313" key="4">
    <source>
        <dbReference type="Proteomes" id="UP001327560"/>
    </source>
</evidence>
<evidence type="ECO:0000313" key="3">
    <source>
        <dbReference type="EMBL" id="WOK97251.1"/>
    </source>
</evidence>
<dbReference type="Pfam" id="PF13041">
    <property type="entry name" value="PPR_2"/>
    <property type="match status" value="1"/>
</dbReference>
<protein>
    <submittedName>
        <fullName evidence="3">Pentatricopeptide repeat-containing protein</fullName>
    </submittedName>
</protein>
<proteinExistence type="predicted"/>
<dbReference type="EMBL" id="CP136891">
    <property type="protein sequence ID" value="WOK97251.1"/>
    <property type="molecule type" value="Genomic_DNA"/>
</dbReference>
<dbReference type="Proteomes" id="UP001327560">
    <property type="component" value="Chromosome 2"/>
</dbReference>
<reference evidence="3 4" key="1">
    <citation type="submission" date="2023-10" db="EMBL/GenBank/DDBJ databases">
        <title>Chromosome-scale genome assembly provides insights into flower coloration mechanisms of Canna indica.</title>
        <authorList>
            <person name="Li C."/>
        </authorList>
    </citation>
    <scope>NUCLEOTIDE SEQUENCE [LARGE SCALE GENOMIC DNA]</scope>
    <source>
        <tissue evidence="3">Flower</tissue>
    </source>
</reference>
<evidence type="ECO:0000256" key="2">
    <source>
        <dbReference type="PROSITE-ProRule" id="PRU00708"/>
    </source>
</evidence>
<dbReference type="InterPro" id="IPR046960">
    <property type="entry name" value="PPR_At4g14850-like_plant"/>
</dbReference>
<dbReference type="GO" id="GO:0003723">
    <property type="term" value="F:RNA binding"/>
    <property type="evidence" value="ECO:0007669"/>
    <property type="project" value="InterPro"/>
</dbReference>
<organism evidence="3 4">
    <name type="scientific">Canna indica</name>
    <name type="common">Indian-shot</name>
    <dbReference type="NCBI Taxonomy" id="4628"/>
    <lineage>
        <taxon>Eukaryota</taxon>
        <taxon>Viridiplantae</taxon>
        <taxon>Streptophyta</taxon>
        <taxon>Embryophyta</taxon>
        <taxon>Tracheophyta</taxon>
        <taxon>Spermatophyta</taxon>
        <taxon>Magnoliopsida</taxon>
        <taxon>Liliopsida</taxon>
        <taxon>Zingiberales</taxon>
        <taxon>Cannaceae</taxon>
        <taxon>Canna</taxon>
    </lineage>
</organism>
<dbReference type="InterPro" id="IPR011990">
    <property type="entry name" value="TPR-like_helical_dom_sf"/>
</dbReference>
<keyword evidence="4" id="KW-1185">Reference proteome</keyword>
<gene>
    <name evidence="3" type="ORF">Cni_G05959</name>
</gene>
<dbReference type="AlphaFoldDB" id="A0AAQ3JWA2"/>
<dbReference type="PANTHER" id="PTHR47926:SF520">
    <property type="entry name" value="DYW DOMAIN-CONTAINING PROTEIN"/>
    <property type="match status" value="1"/>
</dbReference>
<dbReference type="NCBIfam" id="TIGR00756">
    <property type="entry name" value="PPR"/>
    <property type="match status" value="1"/>
</dbReference>
<feature type="repeat" description="PPR" evidence="2">
    <location>
        <begin position="25"/>
        <end position="59"/>
    </location>
</feature>
<dbReference type="PROSITE" id="PS51375">
    <property type="entry name" value="PPR"/>
    <property type="match status" value="1"/>
</dbReference>
<accession>A0AAQ3JWA2</accession>
<name>A0AAQ3JWA2_9LILI</name>
<dbReference type="GO" id="GO:0009451">
    <property type="term" value="P:RNA modification"/>
    <property type="evidence" value="ECO:0007669"/>
    <property type="project" value="InterPro"/>
</dbReference>
<keyword evidence="1" id="KW-0677">Repeat</keyword>